<dbReference type="InterPro" id="IPR007569">
    <property type="entry name" value="DUF559"/>
</dbReference>
<protein>
    <recommendedName>
        <fullName evidence="2">Bro-N domain-containing protein</fullName>
    </recommendedName>
</protein>
<dbReference type="AlphaFoldDB" id="A0A1Y2H7G7"/>
<reference evidence="3 4" key="1">
    <citation type="submission" date="2016-07" db="EMBL/GenBank/DDBJ databases">
        <title>Pervasive Adenine N6-methylation of Active Genes in Fungi.</title>
        <authorList>
            <consortium name="DOE Joint Genome Institute"/>
            <person name="Mondo S.J."/>
            <person name="Dannebaum R.O."/>
            <person name="Kuo R.C."/>
            <person name="Labutti K."/>
            <person name="Haridas S."/>
            <person name="Kuo A."/>
            <person name="Salamov A."/>
            <person name="Ahrendt S.R."/>
            <person name="Lipzen A."/>
            <person name="Sullivan W."/>
            <person name="Andreopoulos W.B."/>
            <person name="Clum A."/>
            <person name="Lindquist E."/>
            <person name="Daum C."/>
            <person name="Ramamoorthy G.K."/>
            <person name="Gryganskyi A."/>
            <person name="Culley D."/>
            <person name="Magnuson J.K."/>
            <person name="James T.Y."/>
            <person name="O'Malley M.A."/>
            <person name="Stajich J.E."/>
            <person name="Spatafora J.W."/>
            <person name="Visel A."/>
            <person name="Grigoriev I.V."/>
        </authorList>
    </citation>
    <scope>NUCLEOTIDE SEQUENCE [LARGE SCALE GENOMIC DNA]</scope>
    <source>
        <strain evidence="3 4">PL171</strain>
    </source>
</reference>
<dbReference type="Pfam" id="PF02498">
    <property type="entry name" value="Bro-N"/>
    <property type="match status" value="1"/>
</dbReference>
<evidence type="ECO:0000259" key="2">
    <source>
        <dbReference type="SMART" id="SM01040"/>
    </source>
</evidence>
<dbReference type="Pfam" id="PF04480">
    <property type="entry name" value="DUF559"/>
    <property type="match status" value="1"/>
</dbReference>
<evidence type="ECO:0000313" key="3">
    <source>
        <dbReference type="EMBL" id="ORZ29944.1"/>
    </source>
</evidence>
<feature type="coiled-coil region" evidence="1">
    <location>
        <begin position="196"/>
        <end position="230"/>
    </location>
</feature>
<name>A0A1Y2H7G7_9FUNG</name>
<keyword evidence="1" id="KW-0175">Coiled coil</keyword>
<dbReference type="SMART" id="SM01040">
    <property type="entry name" value="Bro-N"/>
    <property type="match status" value="1"/>
</dbReference>
<dbReference type="EMBL" id="MCFL01000116">
    <property type="protein sequence ID" value="ORZ29944.1"/>
    <property type="molecule type" value="Genomic_DNA"/>
</dbReference>
<keyword evidence="4" id="KW-1185">Reference proteome</keyword>
<sequence length="383" mass="44185">MTATSLKSNIVKVVDDHGTTWYRIKDIGAVIQNTKIHNSVSSLPAQMCCMKPTSTPGGEQSCKYINELGLKYLLFKSRAPKAGELAQELGFTKHEVFFVPKELSFYKILSKVFKHYTLLHQYIVNKYRIDFFVPELNLAIEFDELHHNSHVAKDMERQERIQEQIGCKFVRMKESECIYEFIGSIVNKFIHDGEKAKQGHMQLASLQQEIQILKTENQKLQVENMSLLEKLKGCTCESHSMAQIGGQASSQEPSVIPRRRTVNSDTARIKIQKFDPKTEQCIKVYYSYNDVVQEYQPLTKSKISHAMDKHCLLMNFRWKKVEDGQENEMEVVNLQPTQESSKPRMEPIVQMNQDKSEIIQVFKSMAHCADELKKSTAWVHQTV</sequence>
<accession>A0A1Y2H7G7</accession>
<dbReference type="InterPro" id="IPR003497">
    <property type="entry name" value="BRO_N_domain"/>
</dbReference>
<gene>
    <name evidence="3" type="ORF">BCR44DRAFT_23410</name>
</gene>
<evidence type="ECO:0000256" key="1">
    <source>
        <dbReference type="SAM" id="Coils"/>
    </source>
</evidence>
<evidence type="ECO:0000313" key="4">
    <source>
        <dbReference type="Proteomes" id="UP000193411"/>
    </source>
</evidence>
<comment type="caution">
    <text evidence="3">The sequence shown here is derived from an EMBL/GenBank/DDBJ whole genome shotgun (WGS) entry which is preliminary data.</text>
</comment>
<organism evidence="3 4">
    <name type="scientific">Catenaria anguillulae PL171</name>
    <dbReference type="NCBI Taxonomy" id="765915"/>
    <lineage>
        <taxon>Eukaryota</taxon>
        <taxon>Fungi</taxon>
        <taxon>Fungi incertae sedis</taxon>
        <taxon>Blastocladiomycota</taxon>
        <taxon>Blastocladiomycetes</taxon>
        <taxon>Blastocladiales</taxon>
        <taxon>Catenariaceae</taxon>
        <taxon>Catenaria</taxon>
    </lineage>
</organism>
<dbReference type="Gene3D" id="3.40.960.10">
    <property type="entry name" value="VSR Endonuclease"/>
    <property type="match status" value="1"/>
</dbReference>
<dbReference type="Proteomes" id="UP000193411">
    <property type="component" value="Unassembled WGS sequence"/>
</dbReference>
<proteinExistence type="predicted"/>
<feature type="domain" description="Bro-N" evidence="2">
    <location>
        <begin position="10"/>
        <end position="90"/>
    </location>
</feature>